<evidence type="ECO:0000256" key="1">
    <source>
        <dbReference type="SAM" id="MobiDB-lite"/>
    </source>
</evidence>
<dbReference type="RefSeq" id="WP_175602289.1">
    <property type="nucleotide sequence ID" value="NZ_JABWGO010000005.1"/>
</dbReference>
<sequence length="68" mass="6807">MRALTGAPPCPPRPLAPLTAALTGPTADPPCDTAGDPASRTPLMTPSLIVPPGLVAWRGLVVSPSLVV</sequence>
<keyword evidence="3" id="KW-1185">Reference proteome</keyword>
<dbReference type="Proteomes" id="UP000546126">
    <property type="component" value="Unassembled WGS sequence"/>
</dbReference>
<dbReference type="EMBL" id="JABWGO010000005">
    <property type="protein sequence ID" value="NUW42732.1"/>
    <property type="molecule type" value="Genomic_DNA"/>
</dbReference>
<proteinExistence type="predicted"/>
<gene>
    <name evidence="2" type="ORF">HT134_21690</name>
</gene>
<evidence type="ECO:0000313" key="3">
    <source>
        <dbReference type="Proteomes" id="UP000546126"/>
    </source>
</evidence>
<comment type="caution">
    <text evidence="2">The sequence shown here is derived from an EMBL/GenBank/DDBJ whole genome shotgun (WGS) entry which is preliminary data.</text>
</comment>
<evidence type="ECO:0000313" key="2">
    <source>
        <dbReference type="EMBL" id="NUW42732.1"/>
    </source>
</evidence>
<organism evidence="2 3">
    <name type="scientific">Nonomuraea rhodomycinica</name>
    <dbReference type="NCBI Taxonomy" id="1712872"/>
    <lineage>
        <taxon>Bacteria</taxon>
        <taxon>Bacillati</taxon>
        <taxon>Actinomycetota</taxon>
        <taxon>Actinomycetes</taxon>
        <taxon>Streptosporangiales</taxon>
        <taxon>Streptosporangiaceae</taxon>
        <taxon>Nonomuraea</taxon>
    </lineage>
</organism>
<accession>A0A7Y6IQY0</accession>
<protein>
    <submittedName>
        <fullName evidence="2">Uncharacterized protein</fullName>
    </submittedName>
</protein>
<name>A0A7Y6IQY0_9ACTN</name>
<reference evidence="2 3" key="1">
    <citation type="submission" date="2020-06" db="EMBL/GenBank/DDBJ databases">
        <authorList>
            <person name="Chanama M."/>
        </authorList>
    </citation>
    <scope>NUCLEOTIDE SEQUENCE [LARGE SCALE GENOMIC DNA]</scope>
    <source>
        <strain evidence="2 3">TBRC6557</strain>
    </source>
</reference>
<dbReference type="AlphaFoldDB" id="A0A7Y6IQY0"/>
<feature type="compositionally biased region" description="Low complexity" evidence="1">
    <location>
        <begin position="16"/>
        <end position="30"/>
    </location>
</feature>
<feature type="region of interest" description="Disordered" evidence="1">
    <location>
        <begin position="1"/>
        <end position="44"/>
    </location>
</feature>